<name>A0A8S3DW36_9BILA</name>
<comment type="caution">
    <text evidence="1">The sequence shown here is derived from an EMBL/GenBank/DDBJ whole genome shotgun (WGS) entry which is preliminary data.</text>
</comment>
<evidence type="ECO:0000313" key="2">
    <source>
        <dbReference type="Proteomes" id="UP000681967"/>
    </source>
</evidence>
<gene>
    <name evidence="1" type="ORF">BYL167_LOCUS55675</name>
</gene>
<sequence>MEPDNTIPFLDVLVTIDDVHNQLTTSLYRKPTHTGLYLLWDS</sequence>
<accession>A0A8S3DW36</accession>
<feature type="non-terminal residue" evidence="1">
    <location>
        <position position="42"/>
    </location>
</feature>
<evidence type="ECO:0000313" key="1">
    <source>
        <dbReference type="EMBL" id="CAF5010167.1"/>
    </source>
</evidence>
<organism evidence="1 2">
    <name type="scientific">Rotaria magnacalcarata</name>
    <dbReference type="NCBI Taxonomy" id="392030"/>
    <lineage>
        <taxon>Eukaryota</taxon>
        <taxon>Metazoa</taxon>
        <taxon>Spiralia</taxon>
        <taxon>Gnathifera</taxon>
        <taxon>Rotifera</taxon>
        <taxon>Eurotatoria</taxon>
        <taxon>Bdelloidea</taxon>
        <taxon>Philodinida</taxon>
        <taxon>Philodinidae</taxon>
        <taxon>Rotaria</taxon>
    </lineage>
</organism>
<protein>
    <submittedName>
        <fullName evidence="1">Uncharacterized protein</fullName>
    </submittedName>
</protein>
<dbReference type="AlphaFoldDB" id="A0A8S3DW36"/>
<dbReference type="Proteomes" id="UP000681967">
    <property type="component" value="Unassembled WGS sequence"/>
</dbReference>
<reference evidence="1" key="1">
    <citation type="submission" date="2021-02" db="EMBL/GenBank/DDBJ databases">
        <authorList>
            <person name="Nowell W R."/>
        </authorList>
    </citation>
    <scope>NUCLEOTIDE SEQUENCE</scope>
</reference>
<proteinExistence type="predicted"/>
<dbReference type="EMBL" id="CAJOBH010210618">
    <property type="protein sequence ID" value="CAF5010167.1"/>
    <property type="molecule type" value="Genomic_DNA"/>
</dbReference>